<comment type="similarity">
    <text evidence="1">Belongs to the SKP1 family.</text>
</comment>
<evidence type="ECO:0000259" key="4">
    <source>
        <dbReference type="Pfam" id="PF03931"/>
    </source>
</evidence>
<dbReference type="PANTHER" id="PTHR11165">
    <property type="entry name" value="SKP1"/>
    <property type="match status" value="1"/>
</dbReference>
<dbReference type="WBParaSite" id="ACAC_0001142101-mRNA-1">
    <property type="protein sequence ID" value="ACAC_0001142101-mRNA-1"/>
    <property type="gene ID" value="ACAC_0001142101"/>
</dbReference>
<dbReference type="InterPro" id="IPR016073">
    <property type="entry name" value="Skp1_comp_POZ"/>
</dbReference>
<dbReference type="Proteomes" id="UP000035642">
    <property type="component" value="Unassembled WGS sequence"/>
</dbReference>
<dbReference type="InterPro" id="IPR036296">
    <property type="entry name" value="SKP1-like_dim_sf"/>
</dbReference>
<name>A0A0K0DJ70_ANGCA</name>
<evidence type="ECO:0000256" key="1">
    <source>
        <dbReference type="ARBA" id="ARBA00009993"/>
    </source>
</evidence>
<evidence type="ECO:0000313" key="5">
    <source>
        <dbReference type="Proteomes" id="UP000035642"/>
    </source>
</evidence>
<dbReference type="GO" id="GO:0006511">
    <property type="term" value="P:ubiquitin-dependent protein catabolic process"/>
    <property type="evidence" value="ECO:0007669"/>
    <property type="project" value="InterPro"/>
</dbReference>
<organism evidence="5 6">
    <name type="scientific">Angiostrongylus cantonensis</name>
    <name type="common">Rat lungworm</name>
    <dbReference type="NCBI Taxonomy" id="6313"/>
    <lineage>
        <taxon>Eukaryota</taxon>
        <taxon>Metazoa</taxon>
        <taxon>Ecdysozoa</taxon>
        <taxon>Nematoda</taxon>
        <taxon>Chromadorea</taxon>
        <taxon>Rhabditida</taxon>
        <taxon>Rhabditina</taxon>
        <taxon>Rhabditomorpha</taxon>
        <taxon>Strongyloidea</taxon>
        <taxon>Metastrongylidae</taxon>
        <taxon>Angiostrongylus</taxon>
    </lineage>
</organism>
<evidence type="ECO:0000256" key="2">
    <source>
        <dbReference type="ARBA" id="ARBA00022786"/>
    </source>
</evidence>
<evidence type="ECO:0000313" key="6">
    <source>
        <dbReference type="WBParaSite" id="ACAC_0001142101-mRNA-1"/>
    </source>
</evidence>
<keyword evidence="2" id="KW-0833">Ubl conjugation pathway</keyword>
<accession>A0A0K0DJ70</accession>
<dbReference type="InterPro" id="IPR011333">
    <property type="entry name" value="SKP1/BTB/POZ_sf"/>
</dbReference>
<dbReference type="Gene3D" id="3.30.710.10">
    <property type="entry name" value="Potassium Channel Kv1.1, Chain A"/>
    <property type="match status" value="1"/>
</dbReference>
<feature type="domain" description="SKP1 component POZ" evidence="4">
    <location>
        <begin position="64"/>
        <end position="122"/>
    </location>
</feature>
<feature type="chain" id="PRO_5005326752" evidence="3">
    <location>
        <begin position="19"/>
        <end position="215"/>
    </location>
</feature>
<dbReference type="SUPFAM" id="SSF81382">
    <property type="entry name" value="Skp1 dimerisation domain-like"/>
    <property type="match status" value="1"/>
</dbReference>
<dbReference type="InterPro" id="IPR016897">
    <property type="entry name" value="SKP1"/>
</dbReference>
<dbReference type="AlphaFoldDB" id="A0A0K0DJ70"/>
<feature type="signal peptide" evidence="3">
    <location>
        <begin position="1"/>
        <end position="18"/>
    </location>
</feature>
<reference evidence="5" key="1">
    <citation type="submission" date="2012-09" db="EMBL/GenBank/DDBJ databases">
        <authorList>
            <person name="Martin A.A."/>
        </authorList>
    </citation>
    <scope>NUCLEOTIDE SEQUENCE</scope>
</reference>
<protein>
    <submittedName>
        <fullName evidence="6">Skp1_POZ domain-containing protein</fullName>
    </submittedName>
</protein>
<dbReference type="SMART" id="SM00512">
    <property type="entry name" value="Skp1"/>
    <property type="match status" value="1"/>
</dbReference>
<dbReference type="STRING" id="6313.A0A0K0DJ70"/>
<keyword evidence="3" id="KW-0732">Signal</keyword>
<dbReference type="Pfam" id="PF03931">
    <property type="entry name" value="Skp1_POZ"/>
    <property type="match status" value="1"/>
</dbReference>
<reference evidence="6" key="2">
    <citation type="submission" date="2017-02" db="UniProtKB">
        <authorList>
            <consortium name="WormBaseParasite"/>
        </authorList>
    </citation>
    <scope>IDENTIFICATION</scope>
</reference>
<proteinExistence type="inferred from homology"/>
<keyword evidence="5" id="KW-1185">Reference proteome</keyword>
<evidence type="ECO:0000256" key="3">
    <source>
        <dbReference type="SAM" id="SignalP"/>
    </source>
</evidence>
<sequence>MVVLSISRFVVLLVLVDCRLSPETPFSGGLNDCETVLEHFLKIRKDEQGVDPGKFLQMEDVVNVILQSSDGFTYTLPTDIATLSSLVQDVLEHCSMHGDRTIRLPNIPDVALRSVVEWMRRKNHVSLQRTNMSESRRFTESEYDGRDSQLANWEREFFYGLNKDVLFMVLNAANYMGITSLVGSGSSYVAEVISVMSFRVVPSSTDSSYRKSKRI</sequence>
<dbReference type="InterPro" id="IPR001232">
    <property type="entry name" value="SKP1-like"/>
</dbReference>
<dbReference type="SUPFAM" id="SSF54695">
    <property type="entry name" value="POZ domain"/>
    <property type="match status" value="1"/>
</dbReference>